<evidence type="ECO:0000313" key="5">
    <source>
        <dbReference type="Proteomes" id="UP001153365"/>
    </source>
</evidence>
<name>A0AAV0AQT4_PHAPC</name>
<protein>
    <recommendedName>
        <fullName evidence="6">ATPase</fullName>
    </recommendedName>
</protein>
<feature type="compositionally biased region" description="Basic and acidic residues" evidence="1">
    <location>
        <begin position="28"/>
        <end position="37"/>
    </location>
</feature>
<dbReference type="InterPro" id="IPR046834">
    <property type="entry name" value="ABC_ATPase_C"/>
</dbReference>
<evidence type="ECO:0008006" key="6">
    <source>
        <dbReference type="Google" id="ProtNLM"/>
    </source>
</evidence>
<dbReference type="InterPro" id="IPR046833">
    <property type="entry name" value="ABC_N"/>
</dbReference>
<feature type="compositionally biased region" description="Gly residues" evidence="1">
    <location>
        <begin position="12"/>
        <end position="23"/>
    </location>
</feature>
<accession>A0AAV0AQT4</accession>
<dbReference type="Pfam" id="PF09818">
    <property type="entry name" value="ABC_ATPase"/>
    <property type="match status" value="1"/>
</dbReference>
<dbReference type="PANTHER" id="PTHR38149:SF1">
    <property type="entry name" value="ATPASE"/>
    <property type="match status" value="1"/>
</dbReference>
<dbReference type="Pfam" id="PF20446">
    <property type="entry name" value="ABC_N"/>
    <property type="match status" value="1"/>
</dbReference>
<reference evidence="4" key="1">
    <citation type="submission" date="2022-06" db="EMBL/GenBank/DDBJ databases">
        <authorList>
            <consortium name="SYNGENTA / RWTH Aachen University"/>
        </authorList>
    </citation>
    <scope>NUCLEOTIDE SEQUENCE</scope>
</reference>
<organism evidence="4 5">
    <name type="scientific">Phakopsora pachyrhizi</name>
    <name type="common">Asian soybean rust disease fungus</name>
    <dbReference type="NCBI Taxonomy" id="170000"/>
    <lineage>
        <taxon>Eukaryota</taxon>
        <taxon>Fungi</taxon>
        <taxon>Dikarya</taxon>
        <taxon>Basidiomycota</taxon>
        <taxon>Pucciniomycotina</taxon>
        <taxon>Pucciniomycetes</taxon>
        <taxon>Pucciniales</taxon>
        <taxon>Phakopsoraceae</taxon>
        <taxon>Phakopsora</taxon>
    </lineage>
</organism>
<evidence type="ECO:0000259" key="3">
    <source>
        <dbReference type="Pfam" id="PF20446"/>
    </source>
</evidence>
<sequence>MSGRGAYYRAKYGGGGRGVGRGGPPSRFNDEHQRPRFEPAFAGNSSQDSSRLRQMLLERDNSAYPAYKDIKGTWTFPGFKLTISRTQSDPFAPPTRFKLDLSQAQHQWPQKLHSSSIRRVALADWLTRRFAKLLKSPPTSGSSQGWHNSKGGDFMIDRPGEQVLERSSCRFNPSTGEMIIRMSMNLPARGRSIMGELAAKLFCEQLVDLVNRALVWTLQRDREAKEWVEAIEDQDYLRKVVTESDLVAFIGNGSILPRKSGASELPMSSSEPGLVPFESPASLQREFNLPNRGPISGMAIPKGITIIVGGGFHGKSTLLEAISNGVSNYTPTSGLSLVVTPTLTIPVSSEDGRPVSACRISPFIRNLPNKKNTDCFSTGDASGSTSMAASCVEALEMLDDRPGTLLLDEDGCAGDEKMSLLVPKKSEPITPFIFKSGILSKEHNVSTVMVVGGCGDYCHVADYCIKMENYRPYDLTQHMKEVAASFDFKLESESVHGFKPLIKREVLAGSLLPPYPQTAISAKSVYTIQHGPDATNPDQLLNLIGLVQLSNLSQTRSLSAFLAYLGTYYTSEKLRLKSIMRIYDEVWTDEELLDKMSETGRVDVGGMARMNSLMIGMAVNRLRSATFNQVR</sequence>
<feature type="domain" description="ATPase of the ABC class C-terminal" evidence="2">
    <location>
        <begin position="222"/>
        <end position="491"/>
    </location>
</feature>
<keyword evidence="5" id="KW-1185">Reference proteome</keyword>
<dbReference type="InterPro" id="IPR019195">
    <property type="entry name" value="ABC_ATPase_put"/>
</dbReference>
<dbReference type="Proteomes" id="UP001153365">
    <property type="component" value="Unassembled WGS sequence"/>
</dbReference>
<dbReference type="AlphaFoldDB" id="A0AAV0AQT4"/>
<feature type="domain" description="ATPase of the ABC class N-terminal" evidence="3">
    <location>
        <begin position="50"/>
        <end position="215"/>
    </location>
</feature>
<comment type="caution">
    <text evidence="4">The sequence shown here is derived from an EMBL/GenBank/DDBJ whole genome shotgun (WGS) entry which is preliminary data.</text>
</comment>
<gene>
    <name evidence="4" type="ORF">PPACK8108_LOCUS6389</name>
</gene>
<feature type="compositionally biased region" description="Low complexity" evidence="1">
    <location>
        <begin position="1"/>
        <end position="11"/>
    </location>
</feature>
<dbReference type="EMBL" id="CALTRL010001217">
    <property type="protein sequence ID" value="CAH7671595.1"/>
    <property type="molecule type" value="Genomic_DNA"/>
</dbReference>
<dbReference type="PANTHER" id="PTHR38149">
    <property type="entry name" value="ATPASE"/>
    <property type="match status" value="1"/>
</dbReference>
<evidence type="ECO:0000313" key="4">
    <source>
        <dbReference type="EMBL" id="CAH7671595.1"/>
    </source>
</evidence>
<proteinExistence type="predicted"/>
<evidence type="ECO:0000259" key="2">
    <source>
        <dbReference type="Pfam" id="PF09818"/>
    </source>
</evidence>
<evidence type="ECO:0000256" key="1">
    <source>
        <dbReference type="SAM" id="MobiDB-lite"/>
    </source>
</evidence>
<feature type="region of interest" description="Disordered" evidence="1">
    <location>
        <begin position="1"/>
        <end position="49"/>
    </location>
</feature>